<dbReference type="SUPFAM" id="SSF56801">
    <property type="entry name" value="Acetyl-CoA synthetase-like"/>
    <property type="match status" value="1"/>
</dbReference>
<protein>
    <submittedName>
        <fullName evidence="3">AMP-binding protein</fullName>
    </submittedName>
</protein>
<dbReference type="Proteomes" id="UP001379235">
    <property type="component" value="Unassembled WGS sequence"/>
</dbReference>
<dbReference type="InterPro" id="IPR000873">
    <property type="entry name" value="AMP-dep_synth/lig_dom"/>
</dbReference>
<dbReference type="RefSeq" id="WP_339965430.1">
    <property type="nucleotide sequence ID" value="NZ_JBBHJY010000002.1"/>
</dbReference>
<evidence type="ECO:0000259" key="2">
    <source>
        <dbReference type="Pfam" id="PF13193"/>
    </source>
</evidence>
<dbReference type="InterPro" id="IPR025110">
    <property type="entry name" value="AMP-bd_C"/>
</dbReference>
<evidence type="ECO:0000313" key="3">
    <source>
        <dbReference type="EMBL" id="MEJ6009389.1"/>
    </source>
</evidence>
<comment type="caution">
    <text evidence="3">The sequence shown here is derived from an EMBL/GenBank/DDBJ whole genome shotgun (WGS) entry which is preliminary data.</text>
</comment>
<dbReference type="InterPro" id="IPR050237">
    <property type="entry name" value="ATP-dep_AMP-bd_enzyme"/>
</dbReference>
<feature type="domain" description="AMP-binding enzyme C-terminal" evidence="2">
    <location>
        <begin position="430"/>
        <end position="505"/>
    </location>
</feature>
<dbReference type="PROSITE" id="PS00455">
    <property type="entry name" value="AMP_BINDING"/>
    <property type="match status" value="1"/>
</dbReference>
<gene>
    <name evidence="3" type="ORF">WG900_05600</name>
</gene>
<dbReference type="Gene3D" id="3.40.50.12780">
    <property type="entry name" value="N-terminal domain of ligase-like"/>
    <property type="match status" value="1"/>
</dbReference>
<dbReference type="InterPro" id="IPR045851">
    <property type="entry name" value="AMP-bd_C_sf"/>
</dbReference>
<dbReference type="EMBL" id="JBBHJY010000002">
    <property type="protein sequence ID" value="MEJ6009389.1"/>
    <property type="molecule type" value="Genomic_DNA"/>
</dbReference>
<accession>A0ABU8S685</accession>
<dbReference type="PANTHER" id="PTHR43767">
    <property type="entry name" value="LONG-CHAIN-FATTY-ACID--COA LIGASE"/>
    <property type="match status" value="1"/>
</dbReference>
<organism evidence="3 4">
    <name type="scientific">Novosphingobium aquae</name>
    <dbReference type="NCBI Taxonomy" id="3133435"/>
    <lineage>
        <taxon>Bacteria</taxon>
        <taxon>Pseudomonadati</taxon>
        <taxon>Pseudomonadota</taxon>
        <taxon>Alphaproteobacteria</taxon>
        <taxon>Sphingomonadales</taxon>
        <taxon>Sphingomonadaceae</taxon>
        <taxon>Novosphingobium</taxon>
    </lineage>
</organism>
<dbReference type="PANTHER" id="PTHR43767:SF7">
    <property type="entry name" value="MEDIUM_LONG-CHAIN-FATTY-ACID--COA LIGASE FADD8"/>
    <property type="match status" value="1"/>
</dbReference>
<evidence type="ECO:0000259" key="1">
    <source>
        <dbReference type="Pfam" id="PF00501"/>
    </source>
</evidence>
<sequence>MKINFARTTREIADRYPHLEALVNTERGRRYTFPEFDRLTNRIVNMIHGKLGLGRGDRFLCILENDNLSLLHAPTVLKGAAAAAWTNYRDSFDEHCWQIDWIEPKAVFLEKELVVRYHSFLSERGIAIVSMDPCPGFPGVVHFWEMLEGVSDADPGIESDVDTDPIIYRFTGGTTGKSKCAEYSIDNWLAGRDAYYVPHDNPFRPGARNLLMAPLSHGGAISIMSSFFRGCCLVTQNAPDLDLWCNNVEKERINIAGLVPTLCYRLLELESASRYDLSSLDAVIYGAAPMSATKLASLQARFGNVFIQIYGSTECWVPALYLSKLDHQAEGVDLERRLASAGRVLPGCELMIVDETGMPVPDGETGEIWIRNRGIIRGYYRNPEGTAEEFSDGFWHSGDLGFRDPEGFVTIVDRKKDMVITGGFNVYAVEVEAAINAHAAVSNSAVIGIPHPEWGEAVHAEVILLPGKKVTAEELIGFVKSRIGKHKAPKSITFVPELPVSAAHKVLRRTVRDKYWHHHDRRVG</sequence>
<keyword evidence="4" id="KW-1185">Reference proteome</keyword>
<dbReference type="Pfam" id="PF13193">
    <property type="entry name" value="AMP-binding_C"/>
    <property type="match status" value="1"/>
</dbReference>
<dbReference type="InterPro" id="IPR020845">
    <property type="entry name" value="AMP-binding_CS"/>
</dbReference>
<reference evidence="3 4" key="1">
    <citation type="submission" date="2024-03" db="EMBL/GenBank/DDBJ databases">
        <authorList>
            <person name="Jo J.-H."/>
        </authorList>
    </citation>
    <scope>NUCLEOTIDE SEQUENCE [LARGE SCALE GENOMIC DNA]</scope>
    <source>
        <strain evidence="3 4">AS3R-12</strain>
    </source>
</reference>
<dbReference type="Pfam" id="PF00501">
    <property type="entry name" value="AMP-binding"/>
    <property type="match status" value="1"/>
</dbReference>
<proteinExistence type="predicted"/>
<evidence type="ECO:0000313" key="4">
    <source>
        <dbReference type="Proteomes" id="UP001379235"/>
    </source>
</evidence>
<name>A0ABU8S685_9SPHN</name>
<dbReference type="Gene3D" id="3.30.300.30">
    <property type="match status" value="1"/>
</dbReference>
<dbReference type="InterPro" id="IPR042099">
    <property type="entry name" value="ANL_N_sf"/>
</dbReference>
<feature type="domain" description="AMP-dependent synthetase/ligase" evidence="1">
    <location>
        <begin position="11"/>
        <end position="380"/>
    </location>
</feature>